<organism evidence="1 2">
    <name type="scientific">Colletotrichum chrysophilum</name>
    <dbReference type="NCBI Taxonomy" id="1836956"/>
    <lineage>
        <taxon>Eukaryota</taxon>
        <taxon>Fungi</taxon>
        <taxon>Dikarya</taxon>
        <taxon>Ascomycota</taxon>
        <taxon>Pezizomycotina</taxon>
        <taxon>Sordariomycetes</taxon>
        <taxon>Hypocreomycetidae</taxon>
        <taxon>Glomerellales</taxon>
        <taxon>Glomerellaceae</taxon>
        <taxon>Colletotrichum</taxon>
        <taxon>Colletotrichum gloeosporioides species complex</taxon>
    </lineage>
</organism>
<reference evidence="1" key="1">
    <citation type="submission" date="2023-01" db="EMBL/GenBank/DDBJ databases">
        <title>Colletotrichum chrysophilum M932 genome sequence.</title>
        <authorList>
            <person name="Baroncelli R."/>
        </authorList>
    </citation>
    <scope>NUCLEOTIDE SEQUENCE</scope>
    <source>
        <strain evidence="1">M932</strain>
    </source>
</reference>
<dbReference type="AlphaFoldDB" id="A0AAD9EC52"/>
<name>A0AAD9EC52_9PEZI</name>
<proteinExistence type="predicted"/>
<sequence length="84" mass="8912">MLTTKGKRTASGEAEKLQSLAAVALVARLLGRLFHKHGHQTSFLEVQIALVVHIDGQDGCAVPQNLLVGSSRLDPPGLDRVCNG</sequence>
<dbReference type="EMBL" id="JAQOWY010000261">
    <property type="protein sequence ID" value="KAK1845729.1"/>
    <property type="molecule type" value="Genomic_DNA"/>
</dbReference>
<gene>
    <name evidence="1" type="ORF">CCHR01_11640</name>
</gene>
<evidence type="ECO:0000313" key="2">
    <source>
        <dbReference type="Proteomes" id="UP001243330"/>
    </source>
</evidence>
<accession>A0AAD9EC52</accession>
<protein>
    <submittedName>
        <fullName evidence="1">Uncharacterized protein</fullName>
    </submittedName>
</protein>
<dbReference type="Proteomes" id="UP001243330">
    <property type="component" value="Unassembled WGS sequence"/>
</dbReference>
<comment type="caution">
    <text evidence="1">The sequence shown here is derived from an EMBL/GenBank/DDBJ whole genome shotgun (WGS) entry which is preliminary data.</text>
</comment>
<keyword evidence="2" id="KW-1185">Reference proteome</keyword>
<evidence type="ECO:0000313" key="1">
    <source>
        <dbReference type="EMBL" id="KAK1845729.1"/>
    </source>
</evidence>